<keyword evidence="5" id="KW-0479">Metal-binding</keyword>
<keyword evidence="17" id="KW-1185">Reference proteome</keyword>
<dbReference type="InterPro" id="IPR015793">
    <property type="entry name" value="Pyrv_Knase_brl"/>
</dbReference>
<keyword evidence="11 16" id="KW-0670">Pyruvate</keyword>
<keyword evidence="6" id="KW-0547">Nucleotide-binding</keyword>
<dbReference type="Gene3D" id="2.40.33.10">
    <property type="entry name" value="PK beta-barrel domain-like"/>
    <property type="match status" value="1"/>
</dbReference>
<dbReference type="NCBIfam" id="NF004978">
    <property type="entry name" value="PRK06354.1"/>
    <property type="match status" value="1"/>
</dbReference>
<evidence type="ECO:0000256" key="1">
    <source>
        <dbReference type="ARBA" id="ARBA00004997"/>
    </source>
</evidence>
<dbReference type="InterPro" id="IPR036918">
    <property type="entry name" value="Pyrv_Knase_C_sf"/>
</dbReference>
<accession>A0A1Q2SKV5</accession>
<dbReference type="Pfam" id="PF02887">
    <property type="entry name" value="PK_C"/>
    <property type="match status" value="1"/>
</dbReference>
<evidence type="ECO:0000259" key="14">
    <source>
        <dbReference type="Pfam" id="PF00224"/>
    </source>
</evidence>
<organism evidence="16 17">
    <name type="scientific">Candidatus Nitrosoglobus terrae</name>
    <dbReference type="NCBI Taxonomy" id="1630141"/>
    <lineage>
        <taxon>Bacteria</taxon>
        <taxon>Pseudomonadati</taxon>
        <taxon>Pseudomonadota</taxon>
        <taxon>Gammaproteobacteria</taxon>
        <taxon>Chromatiales</taxon>
        <taxon>Chromatiaceae</taxon>
        <taxon>Candidatus Nitrosoglobus</taxon>
    </lineage>
</organism>
<comment type="pathway">
    <text evidence="1 13">Carbohydrate degradation; glycolysis; pyruvate from D-glyceraldehyde 3-phosphate: step 5/5.</text>
</comment>
<evidence type="ECO:0000256" key="3">
    <source>
        <dbReference type="ARBA" id="ARBA00012142"/>
    </source>
</evidence>
<dbReference type="GO" id="GO:0000287">
    <property type="term" value="F:magnesium ion binding"/>
    <property type="evidence" value="ECO:0007669"/>
    <property type="project" value="UniProtKB-UniRule"/>
</dbReference>
<dbReference type="UniPathway" id="UPA00109">
    <property type="reaction ID" value="UER00188"/>
</dbReference>
<comment type="similarity">
    <text evidence="2 13">Belongs to the pyruvate kinase family.</text>
</comment>
<evidence type="ECO:0000256" key="10">
    <source>
        <dbReference type="ARBA" id="ARBA00023152"/>
    </source>
</evidence>
<dbReference type="InterPro" id="IPR011037">
    <property type="entry name" value="Pyrv_Knase-like_insert_dom_sf"/>
</dbReference>
<dbReference type="GO" id="GO:0005524">
    <property type="term" value="F:ATP binding"/>
    <property type="evidence" value="ECO:0007669"/>
    <property type="project" value="UniProtKB-KW"/>
</dbReference>
<dbReference type="RefSeq" id="WP_096527711.1">
    <property type="nucleotide sequence ID" value="NZ_AP014836.1"/>
</dbReference>
<proteinExistence type="inferred from homology"/>
<keyword evidence="7 13" id="KW-0418">Kinase</keyword>
<keyword evidence="4 13" id="KW-0808">Transferase</keyword>
<keyword evidence="9 13" id="KW-0460">Magnesium</keyword>
<dbReference type="GO" id="GO:0004743">
    <property type="term" value="F:pyruvate kinase activity"/>
    <property type="evidence" value="ECO:0007669"/>
    <property type="project" value="UniProtKB-UniRule"/>
</dbReference>
<dbReference type="EMBL" id="AP014836">
    <property type="protein sequence ID" value="BAW79758.1"/>
    <property type="molecule type" value="Genomic_DNA"/>
</dbReference>
<dbReference type="NCBIfam" id="TIGR01064">
    <property type="entry name" value="pyruv_kin"/>
    <property type="match status" value="1"/>
</dbReference>
<dbReference type="InterPro" id="IPR015813">
    <property type="entry name" value="Pyrv/PenolPyrv_kinase-like_dom"/>
</dbReference>
<reference evidence="16 17" key="1">
    <citation type="journal article" date="2017" name="ISME J.">
        <title>An acid-tolerant ammonia-oxidizing ?-proteobacterium from soil.</title>
        <authorList>
            <person name="Hayatsu M."/>
            <person name="Tago K."/>
            <person name="Uchiyama I."/>
            <person name="Toyoda A."/>
            <person name="Wang Y."/>
            <person name="Shimomura Y."/>
            <person name="Okubo T."/>
            <person name="Kurisu F."/>
            <person name="Hirono Y."/>
            <person name="Nonaka K."/>
            <person name="Akiyama H."/>
            <person name="Itoh T."/>
            <person name="Takami H."/>
        </authorList>
    </citation>
    <scope>NUCLEOTIDE SEQUENCE [LARGE SCALE GENOMIC DNA]</scope>
    <source>
        <strain evidence="16 17">TAO100</strain>
    </source>
</reference>
<evidence type="ECO:0000256" key="13">
    <source>
        <dbReference type="RuleBase" id="RU000504"/>
    </source>
</evidence>
<evidence type="ECO:0000256" key="5">
    <source>
        <dbReference type="ARBA" id="ARBA00022723"/>
    </source>
</evidence>
<feature type="domain" description="Pyruvate kinase barrel" evidence="14">
    <location>
        <begin position="3"/>
        <end position="325"/>
    </location>
</feature>
<evidence type="ECO:0000256" key="2">
    <source>
        <dbReference type="ARBA" id="ARBA00008663"/>
    </source>
</evidence>
<dbReference type="InterPro" id="IPR001697">
    <property type="entry name" value="Pyr_Knase"/>
</dbReference>
<evidence type="ECO:0000313" key="16">
    <source>
        <dbReference type="EMBL" id="BAW79758.1"/>
    </source>
</evidence>
<dbReference type="SUPFAM" id="SSF51621">
    <property type="entry name" value="Phosphoenolpyruvate/pyruvate domain"/>
    <property type="match status" value="1"/>
</dbReference>
<sequence length="482" mass="52499">MLRRTKIVATLGPATDDPKVLDQIIEAGVDVVRLNFSHGHHELHRERAETIRRRAQAYGRQIGVLADLQGPKIRIAKFKKGKANLEDKAYFTLDTSLAEDEGDETQVGVDYKALADDVVRGDTLLLDDGRIVLQVEEVVGSRIDCQVVIGGILLNNKGINRQGGGLSAKALTMKDREDIQYAAEIQADYLAVSFPRSAADLNEARELFRVAGGKGGIVAKIERAEALEMLEEMIAVSEAVMVARGDLGVEIGDAALPPVQKEIINLARKLNRVVITATQMMETMIKNPIPTRAEVFDVANAVFDGTDAVMLSAETASGDFPGKAVAAMDRICREAEKQYQVTVSTHRISTRFSRVDEGIAMSAMYLANHFNIKAIIALTESGTTPLWMSRISSAIPIYALTQHVETRRKVTLYRGVCPVSFNVNSSDHALINREAVSELQRRGAIHGGDWVIITQGDFTGVPGGTNALKVVRVGDMAEPSEL</sequence>
<keyword evidence="10 13" id="KW-0324">Glycolysis</keyword>
<evidence type="ECO:0000256" key="11">
    <source>
        <dbReference type="ARBA" id="ARBA00023317"/>
    </source>
</evidence>
<dbReference type="GO" id="GO:0016301">
    <property type="term" value="F:kinase activity"/>
    <property type="evidence" value="ECO:0007669"/>
    <property type="project" value="UniProtKB-KW"/>
</dbReference>
<dbReference type="Gene3D" id="3.40.1380.20">
    <property type="entry name" value="Pyruvate kinase, C-terminal domain"/>
    <property type="match status" value="1"/>
</dbReference>
<dbReference type="GO" id="GO:0030955">
    <property type="term" value="F:potassium ion binding"/>
    <property type="evidence" value="ECO:0007669"/>
    <property type="project" value="UniProtKB-UniRule"/>
</dbReference>
<name>A0A1Q2SKV5_9GAMM</name>
<dbReference type="InterPro" id="IPR015806">
    <property type="entry name" value="Pyrv_Knase_insert_dom_sf"/>
</dbReference>
<evidence type="ECO:0000256" key="9">
    <source>
        <dbReference type="ARBA" id="ARBA00022842"/>
    </source>
</evidence>
<evidence type="ECO:0000256" key="8">
    <source>
        <dbReference type="ARBA" id="ARBA00022840"/>
    </source>
</evidence>
<feature type="domain" description="Pyruvate kinase C-terminal" evidence="15">
    <location>
        <begin position="358"/>
        <end position="471"/>
    </location>
</feature>
<evidence type="ECO:0000256" key="7">
    <source>
        <dbReference type="ARBA" id="ARBA00022777"/>
    </source>
</evidence>
<comment type="catalytic activity">
    <reaction evidence="13">
        <text>pyruvate + ATP = phosphoenolpyruvate + ADP + H(+)</text>
        <dbReference type="Rhea" id="RHEA:18157"/>
        <dbReference type="ChEBI" id="CHEBI:15361"/>
        <dbReference type="ChEBI" id="CHEBI:15378"/>
        <dbReference type="ChEBI" id="CHEBI:30616"/>
        <dbReference type="ChEBI" id="CHEBI:58702"/>
        <dbReference type="ChEBI" id="CHEBI:456216"/>
        <dbReference type="EC" id="2.7.1.40"/>
    </reaction>
</comment>
<dbReference type="Gene3D" id="3.20.20.60">
    <property type="entry name" value="Phosphoenolpyruvate-binding domains"/>
    <property type="match status" value="1"/>
</dbReference>
<gene>
    <name evidence="16" type="ORF">TAO_0388</name>
</gene>
<dbReference type="PRINTS" id="PR01050">
    <property type="entry name" value="PYRUVTKNASE"/>
</dbReference>
<evidence type="ECO:0000256" key="6">
    <source>
        <dbReference type="ARBA" id="ARBA00022741"/>
    </source>
</evidence>
<protein>
    <recommendedName>
        <fullName evidence="3 12">Pyruvate kinase</fullName>
        <ecNumber evidence="3 12">2.7.1.40</ecNumber>
    </recommendedName>
</protein>
<dbReference type="InterPro" id="IPR015795">
    <property type="entry name" value="Pyrv_Knase_C"/>
</dbReference>
<dbReference type="EC" id="2.7.1.40" evidence="3 12"/>
<dbReference type="NCBIfam" id="NF004491">
    <property type="entry name" value="PRK05826.1"/>
    <property type="match status" value="1"/>
</dbReference>
<keyword evidence="8" id="KW-0067">ATP-binding</keyword>
<evidence type="ECO:0000313" key="17">
    <source>
        <dbReference type="Proteomes" id="UP000243679"/>
    </source>
</evidence>
<evidence type="ECO:0000256" key="12">
    <source>
        <dbReference type="NCBIfam" id="TIGR01064"/>
    </source>
</evidence>
<dbReference type="AlphaFoldDB" id="A0A1Q2SKV5"/>
<dbReference type="InterPro" id="IPR040442">
    <property type="entry name" value="Pyrv_kinase-like_dom_sf"/>
</dbReference>
<dbReference type="Pfam" id="PF00224">
    <property type="entry name" value="PK"/>
    <property type="match status" value="1"/>
</dbReference>
<dbReference type="Proteomes" id="UP000243679">
    <property type="component" value="Chromosome"/>
</dbReference>
<dbReference type="FunFam" id="2.40.33.10:FF:000001">
    <property type="entry name" value="Pyruvate kinase"/>
    <property type="match status" value="1"/>
</dbReference>
<evidence type="ECO:0000256" key="4">
    <source>
        <dbReference type="ARBA" id="ARBA00022679"/>
    </source>
</evidence>
<dbReference type="SUPFAM" id="SSF50800">
    <property type="entry name" value="PK beta-barrel domain-like"/>
    <property type="match status" value="1"/>
</dbReference>
<dbReference type="PANTHER" id="PTHR11817">
    <property type="entry name" value="PYRUVATE KINASE"/>
    <property type="match status" value="1"/>
</dbReference>
<dbReference type="OrthoDB" id="9812123at2"/>
<dbReference type="SUPFAM" id="SSF52935">
    <property type="entry name" value="PK C-terminal domain-like"/>
    <property type="match status" value="1"/>
</dbReference>
<evidence type="ECO:0000259" key="15">
    <source>
        <dbReference type="Pfam" id="PF02887"/>
    </source>
</evidence>
<dbReference type="KEGG" id="ntt:TAO_0388"/>